<reference evidence="1 2" key="1">
    <citation type="submission" date="2021-06" db="EMBL/GenBank/DDBJ databases">
        <title>Caerostris darwini draft genome.</title>
        <authorList>
            <person name="Kono N."/>
            <person name="Arakawa K."/>
        </authorList>
    </citation>
    <scope>NUCLEOTIDE SEQUENCE [LARGE SCALE GENOMIC DNA]</scope>
</reference>
<comment type="caution">
    <text evidence="1">The sequence shown here is derived from an EMBL/GenBank/DDBJ whole genome shotgun (WGS) entry which is preliminary data.</text>
</comment>
<name>A0AAV4S3K5_9ARAC</name>
<evidence type="ECO:0000313" key="2">
    <source>
        <dbReference type="Proteomes" id="UP001054837"/>
    </source>
</evidence>
<sequence>MILVRKPWRQVRSILRSGNPIGGGRMINWSELWPLYRKYRQITYQIPCVPQAPGSYPGDMLKSIVSHLRTIAEIKPGAVTYQSNY</sequence>
<accession>A0AAV4S3K5</accession>
<dbReference type="AlphaFoldDB" id="A0AAV4S3K5"/>
<organism evidence="1 2">
    <name type="scientific">Caerostris darwini</name>
    <dbReference type="NCBI Taxonomy" id="1538125"/>
    <lineage>
        <taxon>Eukaryota</taxon>
        <taxon>Metazoa</taxon>
        <taxon>Ecdysozoa</taxon>
        <taxon>Arthropoda</taxon>
        <taxon>Chelicerata</taxon>
        <taxon>Arachnida</taxon>
        <taxon>Araneae</taxon>
        <taxon>Araneomorphae</taxon>
        <taxon>Entelegynae</taxon>
        <taxon>Araneoidea</taxon>
        <taxon>Araneidae</taxon>
        <taxon>Caerostris</taxon>
    </lineage>
</organism>
<evidence type="ECO:0000313" key="1">
    <source>
        <dbReference type="EMBL" id="GIY28710.1"/>
    </source>
</evidence>
<protein>
    <submittedName>
        <fullName evidence="1">Uncharacterized protein</fullName>
    </submittedName>
</protein>
<dbReference type="Proteomes" id="UP001054837">
    <property type="component" value="Unassembled WGS sequence"/>
</dbReference>
<gene>
    <name evidence="1" type="ORF">CDAR_375521</name>
</gene>
<dbReference type="EMBL" id="BPLQ01007213">
    <property type="protein sequence ID" value="GIY28710.1"/>
    <property type="molecule type" value="Genomic_DNA"/>
</dbReference>
<proteinExistence type="predicted"/>
<keyword evidence="2" id="KW-1185">Reference proteome</keyword>